<proteinExistence type="predicted"/>
<protein>
    <submittedName>
        <fullName evidence="1">Jg15581 protein</fullName>
    </submittedName>
</protein>
<sequence>MIAQCLGLRLHFWGAEFESQHAPLTFLSYMRFRPLKITCFNGEGKHREETCMTKSSPLCSQRHVESTNPHWASIVDYGLSHSYCGKRSLPCIGPERGSYDDADDNQYA</sequence>
<dbReference type="AlphaFoldDB" id="A0A8S4RUT5"/>
<comment type="caution">
    <text evidence="1">The sequence shown here is derived from an EMBL/GenBank/DDBJ whole genome shotgun (WGS) entry which is preliminary data.</text>
</comment>
<accession>A0A8S4RUT5</accession>
<evidence type="ECO:0000313" key="1">
    <source>
        <dbReference type="EMBL" id="CAH2241382.1"/>
    </source>
</evidence>
<evidence type="ECO:0000313" key="2">
    <source>
        <dbReference type="Proteomes" id="UP000838756"/>
    </source>
</evidence>
<organism evidence="1 2">
    <name type="scientific">Pararge aegeria aegeria</name>
    <dbReference type="NCBI Taxonomy" id="348720"/>
    <lineage>
        <taxon>Eukaryota</taxon>
        <taxon>Metazoa</taxon>
        <taxon>Ecdysozoa</taxon>
        <taxon>Arthropoda</taxon>
        <taxon>Hexapoda</taxon>
        <taxon>Insecta</taxon>
        <taxon>Pterygota</taxon>
        <taxon>Neoptera</taxon>
        <taxon>Endopterygota</taxon>
        <taxon>Lepidoptera</taxon>
        <taxon>Glossata</taxon>
        <taxon>Ditrysia</taxon>
        <taxon>Papilionoidea</taxon>
        <taxon>Nymphalidae</taxon>
        <taxon>Satyrinae</taxon>
        <taxon>Satyrini</taxon>
        <taxon>Parargina</taxon>
        <taxon>Pararge</taxon>
    </lineage>
</organism>
<keyword evidence="2" id="KW-1185">Reference proteome</keyword>
<name>A0A8S4RUT5_9NEOP</name>
<dbReference type="EMBL" id="CAKXAJ010025576">
    <property type="protein sequence ID" value="CAH2241382.1"/>
    <property type="molecule type" value="Genomic_DNA"/>
</dbReference>
<dbReference type="Proteomes" id="UP000838756">
    <property type="component" value="Unassembled WGS sequence"/>
</dbReference>
<reference evidence="1" key="1">
    <citation type="submission" date="2022-03" db="EMBL/GenBank/DDBJ databases">
        <authorList>
            <person name="Lindestad O."/>
        </authorList>
    </citation>
    <scope>NUCLEOTIDE SEQUENCE</scope>
</reference>
<gene>
    <name evidence="1" type="primary">jg15581</name>
    <name evidence="1" type="ORF">PAEG_LOCUS17821</name>
</gene>